<dbReference type="PANTHER" id="PTHR34702:SF1">
    <property type="entry name" value="NA(+)_H(+) ANTIPORTER SUBUNIT F"/>
    <property type="match status" value="1"/>
</dbReference>
<feature type="transmembrane region" description="Helical" evidence="8">
    <location>
        <begin position="34"/>
        <end position="54"/>
    </location>
</feature>
<feature type="transmembrane region" description="Helical" evidence="8">
    <location>
        <begin position="61"/>
        <end position="83"/>
    </location>
</feature>
<reference evidence="10" key="1">
    <citation type="journal article" date="2019" name="Int. J. Syst. Evol. Microbiol.">
        <title>The Global Catalogue of Microorganisms (GCM) 10K type strain sequencing project: providing services to taxonomists for standard genome sequencing and annotation.</title>
        <authorList>
            <consortium name="The Broad Institute Genomics Platform"/>
            <consortium name="The Broad Institute Genome Sequencing Center for Infectious Disease"/>
            <person name="Wu L."/>
            <person name="Ma J."/>
        </authorList>
    </citation>
    <scope>NUCLEOTIDE SEQUENCE [LARGE SCALE GENOMIC DNA]</scope>
    <source>
        <strain evidence="10">CAIM 431</strain>
    </source>
</reference>
<dbReference type="Pfam" id="PF04066">
    <property type="entry name" value="MrpF_PhaF"/>
    <property type="match status" value="1"/>
</dbReference>
<keyword evidence="4" id="KW-1003">Cell membrane</keyword>
<gene>
    <name evidence="9" type="ORF">ACFSCS_12850</name>
</gene>
<dbReference type="EMBL" id="JBHUFZ010000028">
    <property type="protein sequence ID" value="MFD1891061.1"/>
    <property type="molecule type" value="Genomic_DNA"/>
</dbReference>
<evidence type="ECO:0000256" key="6">
    <source>
        <dbReference type="ARBA" id="ARBA00022989"/>
    </source>
</evidence>
<evidence type="ECO:0000256" key="1">
    <source>
        <dbReference type="ARBA" id="ARBA00004651"/>
    </source>
</evidence>
<evidence type="ECO:0000313" key="9">
    <source>
        <dbReference type="EMBL" id="MFD1891061.1"/>
    </source>
</evidence>
<evidence type="ECO:0000256" key="5">
    <source>
        <dbReference type="ARBA" id="ARBA00022692"/>
    </source>
</evidence>
<evidence type="ECO:0000256" key="3">
    <source>
        <dbReference type="ARBA" id="ARBA00022448"/>
    </source>
</evidence>
<evidence type="ECO:0000256" key="8">
    <source>
        <dbReference type="SAM" id="Phobius"/>
    </source>
</evidence>
<keyword evidence="7 8" id="KW-0472">Membrane</keyword>
<evidence type="ECO:0000256" key="2">
    <source>
        <dbReference type="ARBA" id="ARBA00009212"/>
    </source>
</evidence>
<keyword evidence="6 8" id="KW-1133">Transmembrane helix</keyword>
<organism evidence="9 10">
    <name type="scientific">Luteococcus peritonei</name>
    <dbReference type="NCBI Taxonomy" id="88874"/>
    <lineage>
        <taxon>Bacteria</taxon>
        <taxon>Bacillati</taxon>
        <taxon>Actinomycetota</taxon>
        <taxon>Actinomycetes</taxon>
        <taxon>Propionibacteriales</taxon>
        <taxon>Propionibacteriaceae</taxon>
        <taxon>Luteococcus</taxon>
    </lineage>
</organism>
<proteinExistence type="inferred from homology"/>
<sequence length="106" mass="11171">MITIIWWACGILLACSALLAVTRMVVGPTVLNRALANDVLVSVLVCALGLEAVAGGHVATLPILITLSLLGFVSTVAISRFVARDVDEDFTSSDDPLPARPERETP</sequence>
<dbReference type="PANTHER" id="PTHR34702">
    <property type="entry name" value="NA(+)/H(+) ANTIPORTER SUBUNIT F1"/>
    <property type="match status" value="1"/>
</dbReference>
<accession>A0ABW4RXW4</accession>
<comment type="subcellular location">
    <subcellularLocation>
        <location evidence="1">Cell membrane</location>
        <topology evidence="1">Multi-pass membrane protein</topology>
    </subcellularLocation>
</comment>
<dbReference type="Proteomes" id="UP001597326">
    <property type="component" value="Unassembled WGS sequence"/>
</dbReference>
<comment type="similarity">
    <text evidence="2">Belongs to the CPA3 antiporters (TC 2.A.63) subunit F family.</text>
</comment>
<keyword evidence="3" id="KW-0813">Transport</keyword>
<evidence type="ECO:0000256" key="7">
    <source>
        <dbReference type="ARBA" id="ARBA00023136"/>
    </source>
</evidence>
<evidence type="ECO:0000313" key="10">
    <source>
        <dbReference type="Proteomes" id="UP001597326"/>
    </source>
</evidence>
<evidence type="ECO:0000256" key="4">
    <source>
        <dbReference type="ARBA" id="ARBA00022475"/>
    </source>
</evidence>
<protein>
    <submittedName>
        <fullName evidence="9">Monovalent cation/H+ antiporter complex subunit F</fullName>
    </submittedName>
</protein>
<comment type="caution">
    <text evidence="9">The sequence shown here is derived from an EMBL/GenBank/DDBJ whole genome shotgun (WGS) entry which is preliminary data.</text>
</comment>
<keyword evidence="5 8" id="KW-0812">Transmembrane</keyword>
<dbReference type="RefSeq" id="WP_343874240.1">
    <property type="nucleotide sequence ID" value="NZ_BAAAIX010000026.1"/>
</dbReference>
<dbReference type="InterPro" id="IPR007208">
    <property type="entry name" value="MrpF/PhaF-like"/>
</dbReference>
<name>A0ABW4RXW4_9ACTN</name>
<keyword evidence="10" id="KW-1185">Reference proteome</keyword>